<comment type="caution">
    <text evidence="2">The sequence shown here is derived from an EMBL/GenBank/DDBJ whole genome shotgun (WGS) entry which is preliminary data.</text>
</comment>
<dbReference type="RefSeq" id="XP_064673364.1">
    <property type="nucleotide sequence ID" value="XM_064813453.1"/>
</dbReference>
<accession>A0AAN6YWT0</accession>
<dbReference type="EMBL" id="MU853334">
    <property type="protein sequence ID" value="KAK4115794.1"/>
    <property type="molecule type" value="Genomic_DNA"/>
</dbReference>
<evidence type="ECO:0000313" key="3">
    <source>
        <dbReference type="Proteomes" id="UP001302812"/>
    </source>
</evidence>
<feature type="region of interest" description="Disordered" evidence="1">
    <location>
        <begin position="89"/>
        <end position="108"/>
    </location>
</feature>
<name>A0AAN6YWT0_9PEZI</name>
<organism evidence="2 3">
    <name type="scientific">Canariomyces notabilis</name>
    <dbReference type="NCBI Taxonomy" id="2074819"/>
    <lineage>
        <taxon>Eukaryota</taxon>
        <taxon>Fungi</taxon>
        <taxon>Dikarya</taxon>
        <taxon>Ascomycota</taxon>
        <taxon>Pezizomycotina</taxon>
        <taxon>Sordariomycetes</taxon>
        <taxon>Sordariomycetidae</taxon>
        <taxon>Sordariales</taxon>
        <taxon>Chaetomiaceae</taxon>
        <taxon>Canariomyces</taxon>
    </lineage>
</organism>
<dbReference type="AlphaFoldDB" id="A0AAN6YWT0"/>
<evidence type="ECO:0000256" key="1">
    <source>
        <dbReference type="SAM" id="MobiDB-lite"/>
    </source>
</evidence>
<evidence type="ECO:0000313" key="2">
    <source>
        <dbReference type="EMBL" id="KAK4115794.1"/>
    </source>
</evidence>
<keyword evidence="3" id="KW-1185">Reference proteome</keyword>
<feature type="region of interest" description="Disordered" evidence="1">
    <location>
        <begin position="1"/>
        <end position="31"/>
    </location>
</feature>
<dbReference type="Proteomes" id="UP001302812">
    <property type="component" value="Unassembled WGS sequence"/>
</dbReference>
<feature type="region of interest" description="Disordered" evidence="1">
    <location>
        <begin position="136"/>
        <end position="169"/>
    </location>
</feature>
<protein>
    <submittedName>
        <fullName evidence="2">Uncharacterized protein</fullName>
    </submittedName>
</protein>
<feature type="compositionally biased region" description="Basic residues" evidence="1">
    <location>
        <begin position="142"/>
        <end position="159"/>
    </location>
</feature>
<gene>
    <name evidence="2" type="ORF">N656DRAFT_766090</name>
</gene>
<proteinExistence type="predicted"/>
<reference evidence="2" key="1">
    <citation type="journal article" date="2023" name="Mol. Phylogenet. Evol.">
        <title>Genome-scale phylogeny and comparative genomics of the fungal order Sordariales.</title>
        <authorList>
            <person name="Hensen N."/>
            <person name="Bonometti L."/>
            <person name="Westerberg I."/>
            <person name="Brannstrom I.O."/>
            <person name="Guillou S."/>
            <person name="Cros-Aarteil S."/>
            <person name="Calhoun S."/>
            <person name="Haridas S."/>
            <person name="Kuo A."/>
            <person name="Mondo S."/>
            <person name="Pangilinan J."/>
            <person name="Riley R."/>
            <person name="LaButti K."/>
            <person name="Andreopoulos B."/>
            <person name="Lipzen A."/>
            <person name="Chen C."/>
            <person name="Yan M."/>
            <person name="Daum C."/>
            <person name="Ng V."/>
            <person name="Clum A."/>
            <person name="Steindorff A."/>
            <person name="Ohm R.A."/>
            <person name="Martin F."/>
            <person name="Silar P."/>
            <person name="Natvig D.O."/>
            <person name="Lalanne C."/>
            <person name="Gautier V."/>
            <person name="Ament-Velasquez S.L."/>
            <person name="Kruys A."/>
            <person name="Hutchinson M.I."/>
            <person name="Powell A.J."/>
            <person name="Barry K."/>
            <person name="Miller A.N."/>
            <person name="Grigoriev I.V."/>
            <person name="Debuchy R."/>
            <person name="Gladieux P."/>
            <person name="Hiltunen Thoren M."/>
            <person name="Johannesson H."/>
        </authorList>
    </citation>
    <scope>NUCLEOTIDE SEQUENCE</scope>
    <source>
        <strain evidence="2">CBS 508.74</strain>
    </source>
</reference>
<sequence length="169" mass="18572">MFYGSPSSTSSSSSSTPSSGSSSFTSPYSSYRSISSPMDIAPSPFSTRGPDASCAFPSWPRRSSFCEYDASELSATSYISDEDLFYEDDIRSDSSHGSASPVHSPPVPALTELDILELQRERAAYQQEVMKLLLLEKDRRRQQAKRRSSSSSKKTKNKLKAMTPIAEAE</sequence>
<reference evidence="2" key="2">
    <citation type="submission" date="2023-05" db="EMBL/GenBank/DDBJ databases">
        <authorList>
            <consortium name="Lawrence Berkeley National Laboratory"/>
            <person name="Steindorff A."/>
            <person name="Hensen N."/>
            <person name="Bonometti L."/>
            <person name="Westerberg I."/>
            <person name="Brannstrom I.O."/>
            <person name="Guillou S."/>
            <person name="Cros-Aarteil S."/>
            <person name="Calhoun S."/>
            <person name="Haridas S."/>
            <person name="Kuo A."/>
            <person name="Mondo S."/>
            <person name="Pangilinan J."/>
            <person name="Riley R."/>
            <person name="Labutti K."/>
            <person name="Andreopoulos B."/>
            <person name="Lipzen A."/>
            <person name="Chen C."/>
            <person name="Yanf M."/>
            <person name="Daum C."/>
            <person name="Ng V."/>
            <person name="Clum A."/>
            <person name="Ohm R."/>
            <person name="Martin F."/>
            <person name="Silar P."/>
            <person name="Natvig D."/>
            <person name="Lalanne C."/>
            <person name="Gautier V."/>
            <person name="Ament-Velasquez S.L."/>
            <person name="Kruys A."/>
            <person name="Hutchinson M.I."/>
            <person name="Powell A.J."/>
            <person name="Barry K."/>
            <person name="Miller A.N."/>
            <person name="Grigoriev I.V."/>
            <person name="Debuchy R."/>
            <person name="Gladieux P."/>
            <person name="Thoren M.H."/>
            <person name="Johannesson H."/>
        </authorList>
    </citation>
    <scope>NUCLEOTIDE SEQUENCE</scope>
    <source>
        <strain evidence="2">CBS 508.74</strain>
    </source>
</reference>
<dbReference type="GeneID" id="89937578"/>